<dbReference type="RefSeq" id="WP_305753103.1">
    <property type="nucleotide sequence ID" value="NZ_JAPCKK010000001.1"/>
</dbReference>
<organism evidence="1 2">
    <name type="scientific">Paenibacillus zeirhizosphaerae</name>
    <dbReference type="NCBI Taxonomy" id="2987519"/>
    <lineage>
        <taxon>Bacteria</taxon>
        <taxon>Bacillati</taxon>
        <taxon>Bacillota</taxon>
        <taxon>Bacilli</taxon>
        <taxon>Bacillales</taxon>
        <taxon>Paenibacillaceae</taxon>
        <taxon>Paenibacillus</taxon>
    </lineage>
</organism>
<comment type="caution">
    <text evidence="1">The sequence shown here is derived from an EMBL/GenBank/DDBJ whole genome shotgun (WGS) entry which is preliminary data.</text>
</comment>
<name>A0ABT9FL78_9BACL</name>
<accession>A0ABT9FL78</accession>
<dbReference type="Proteomes" id="UP001241848">
    <property type="component" value="Unassembled WGS sequence"/>
</dbReference>
<dbReference type="EMBL" id="JAPCKK010000001">
    <property type="protein sequence ID" value="MDP4095475.1"/>
    <property type="molecule type" value="Genomic_DNA"/>
</dbReference>
<keyword evidence="2" id="KW-1185">Reference proteome</keyword>
<evidence type="ECO:0000313" key="1">
    <source>
        <dbReference type="EMBL" id="MDP4095475.1"/>
    </source>
</evidence>
<sequence length="56" mass="6687">MKTRVVRELRWSLYDIDETDINNLMAFIHFKPSDDPNVRVINGKTYHRATKPPSWL</sequence>
<protein>
    <submittedName>
        <fullName evidence="1">Uncharacterized protein</fullName>
    </submittedName>
</protein>
<reference evidence="1 2" key="1">
    <citation type="submission" date="2022-10" db="EMBL/GenBank/DDBJ databases">
        <title>Paenibacillus description and whole genome data of maize root bacterial community.</title>
        <authorList>
            <person name="Marton D."/>
            <person name="Farkas M."/>
            <person name="Cserhati M."/>
        </authorList>
    </citation>
    <scope>NUCLEOTIDE SEQUENCE [LARGE SCALE GENOMIC DNA]</scope>
    <source>
        <strain evidence="1 2">P96</strain>
    </source>
</reference>
<gene>
    <name evidence="1" type="ORF">OIN60_01540</name>
</gene>
<evidence type="ECO:0000313" key="2">
    <source>
        <dbReference type="Proteomes" id="UP001241848"/>
    </source>
</evidence>
<proteinExistence type="predicted"/>